<proteinExistence type="inferred from homology"/>
<keyword evidence="4" id="KW-1185">Reference proteome</keyword>
<comment type="caution">
    <text evidence="3">The sequence shown here is derived from an EMBL/GenBank/DDBJ whole genome shotgun (WGS) entry which is preliminary data.</text>
</comment>
<evidence type="ECO:0000256" key="1">
    <source>
        <dbReference type="ARBA" id="ARBA00008635"/>
    </source>
</evidence>
<evidence type="ECO:0000313" key="4">
    <source>
        <dbReference type="Proteomes" id="UP000609726"/>
    </source>
</evidence>
<dbReference type="PANTHER" id="PTHR37302:SF1">
    <property type="entry name" value="PROTEIN DINB"/>
    <property type="match status" value="1"/>
</dbReference>
<organism evidence="3 4">
    <name type="scientific">Massilia mucilaginosa</name>
    <dbReference type="NCBI Taxonomy" id="2609282"/>
    <lineage>
        <taxon>Bacteria</taxon>
        <taxon>Pseudomonadati</taxon>
        <taxon>Pseudomonadota</taxon>
        <taxon>Betaproteobacteria</taxon>
        <taxon>Burkholderiales</taxon>
        <taxon>Oxalobacteraceae</taxon>
        <taxon>Telluria group</taxon>
        <taxon>Massilia</taxon>
    </lineage>
</organism>
<dbReference type="InterPro" id="IPR007837">
    <property type="entry name" value="DinB"/>
</dbReference>
<gene>
    <name evidence="3" type="ORF">F2P45_12295</name>
</gene>
<dbReference type="EMBL" id="WHJH01000011">
    <property type="protein sequence ID" value="NHZ89787.1"/>
    <property type="molecule type" value="Genomic_DNA"/>
</dbReference>
<evidence type="ECO:0000256" key="2">
    <source>
        <dbReference type="ARBA" id="ARBA00022723"/>
    </source>
</evidence>
<name>A0ABX0NT89_9BURK</name>
<dbReference type="Gene3D" id="1.20.120.450">
    <property type="entry name" value="dinb family like domain"/>
    <property type="match status" value="1"/>
</dbReference>
<dbReference type="Pfam" id="PF05163">
    <property type="entry name" value="DinB"/>
    <property type="match status" value="1"/>
</dbReference>
<dbReference type="SUPFAM" id="SSF109854">
    <property type="entry name" value="DinB/YfiT-like putative metalloenzymes"/>
    <property type="match status" value="1"/>
</dbReference>
<dbReference type="InterPro" id="IPR034660">
    <property type="entry name" value="DinB/YfiT-like"/>
</dbReference>
<accession>A0ABX0NT89</accession>
<evidence type="ECO:0000313" key="3">
    <source>
        <dbReference type="EMBL" id="NHZ89787.1"/>
    </source>
</evidence>
<dbReference type="PANTHER" id="PTHR37302">
    <property type="entry name" value="SLR1116 PROTEIN"/>
    <property type="match status" value="1"/>
</dbReference>
<dbReference type="Proteomes" id="UP000609726">
    <property type="component" value="Unassembled WGS sequence"/>
</dbReference>
<reference evidence="3 4" key="1">
    <citation type="submission" date="2019-10" db="EMBL/GenBank/DDBJ databases">
        <title>Taxonomy of Antarctic Massilia spp.: description of Massilia rubra sp. nov., Massilia aquatica sp. nov., Massilia mucilaginosa sp. nov., Massilia frigida sp. nov. isolated from streams, lakes and regoliths.</title>
        <authorList>
            <person name="Holochova P."/>
            <person name="Sedlacek I."/>
            <person name="Kralova S."/>
            <person name="Maslanova I."/>
            <person name="Busse H.-J."/>
            <person name="Stankova E."/>
            <person name="Vrbovska V."/>
            <person name="Kovarovic V."/>
            <person name="Bartak M."/>
            <person name="Svec P."/>
            <person name="Pantucek R."/>
        </authorList>
    </citation>
    <scope>NUCLEOTIDE SEQUENCE [LARGE SCALE GENOMIC DNA]</scope>
    <source>
        <strain evidence="3 4">CCM 8733</strain>
    </source>
</reference>
<protein>
    <submittedName>
        <fullName evidence="3">DUF664 domain-containing protein</fullName>
    </submittedName>
</protein>
<comment type="similarity">
    <text evidence="1">Belongs to the DinB family.</text>
</comment>
<keyword evidence="2" id="KW-0479">Metal-binding</keyword>
<sequence length="187" mass="20216">MSELAHLRLMAGYNSWMNQKLYDAAATLPAHELAAERGAFFGSLLGTLNHLVAGDTIWLRRFATHPARFDALAPVLALPAPGGLDAIHSADLAVLGAHRRMLDQVIATWTAQLAEADLDHVLHYASTKGIRSQKRFGDLLLHFFNHQTHHRGQASTLLSQAGVDLGVTDLLMLIENVADHGAPPAPA</sequence>